<proteinExistence type="inferred from homology"/>
<evidence type="ECO:0000256" key="3">
    <source>
        <dbReference type="ARBA" id="ARBA00022777"/>
    </source>
</evidence>
<gene>
    <name evidence="4" type="ORF">GU334_02820</name>
</gene>
<keyword evidence="3 4" id="KW-0418">Kinase</keyword>
<reference evidence="4 5" key="1">
    <citation type="submission" date="2019-12" db="EMBL/GenBank/DDBJ databases">
        <title>Whole genome sequences of Lactococcus raffinolactis strains isolated from sewage.</title>
        <authorList>
            <person name="Ybazeta G."/>
            <person name="Ross M."/>
            <person name="Brabant-Kirwan D."/>
            <person name="Saleh M."/>
            <person name="Dillon J.A."/>
            <person name="Splinter K."/>
            <person name="Nokhbeh R."/>
        </authorList>
    </citation>
    <scope>NUCLEOTIDE SEQUENCE [LARGE SCALE GENOMIC DNA]</scope>
    <source>
        <strain evidence="4 5">Lr_19_14</strain>
    </source>
</reference>
<dbReference type="GO" id="GO:0016301">
    <property type="term" value="F:kinase activity"/>
    <property type="evidence" value="ECO:0007669"/>
    <property type="project" value="UniProtKB-KW"/>
</dbReference>
<dbReference type="AlphaFoldDB" id="A0A290Q016"/>
<accession>A0A290Q016</accession>
<evidence type="ECO:0000256" key="2">
    <source>
        <dbReference type="ARBA" id="ARBA00022679"/>
    </source>
</evidence>
<name>A0A290Q016_9LACT</name>
<dbReference type="InterPro" id="IPR052700">
    <property type="entry name" value="Carb_kinase_PfkB-like"/>
</dbReference>
<dbReference type="EMBL" id="CP047628">
    <property type="protein sequence ID" value="QIW57918.1"/>
    <property type="molecule type" value="Genomic_DNA"/>
</dbReference>
<keyword evidence="2" id="KW-0808">Transferase</keyword>
<dbReference type="InterPro" id="IPR029056">
    <property type="entry name" value="Ribokinase-like"/>
</dbReference>
<comment type="similarity">
    <text evidence="1">Belongs to the carbohydrate kinase PfkB family.</text>
</comment>
<evidence type="ECO:0000256" key="1">
    <source>
        <dbReference type="ARBA" id="ARBA00010688"/>
    </source>
</evidence>
<dbReference type="RefSeq" id="WP_096040114.1">
    <property type="nucleotide sequence ID" value="NZ_CP023392.1"/>
</dbReference>
<sequence length="334" mass="37318">MKHILAFGEVMLRLCPQQFKMIDQTDTLDMSYSGTGLNILSGLARNGVQTHLLSVLPENPVGHAAAANIRRMGVQDHHLIYNGNHIGTYFLEMGFGNRPSQVTYLNRSESAFCTTEISESQMKAALSGIDLVHICGIALSTSKVGRKNALKLAKLTTELGIPLCFDFNYRMSLVKLEERSSLIQDYQEILKEANIVIGGKQDLTLLLEMPFDAAHEPVEKLYQRFVKAYELDYFCGTEKSSQGQTKFVRGFLSDKQEVVYSDDKVVTTYDRIGTGDAFAAGIIQGLIDQWSLQETVDFAATSTQLAHTTYGDSPILTQHFIQEKMKHDDLDVMR</sequence>
<protein>
    <submittedName>
        <fullName evidence="4">Sugar kinase</fullName>
    </submittedName>
</protein>
<dbReference type="PANTHER" id="PTHR43320:SF2">
    <property type="entry name" value="2-DEHYDRO-3-DEOXYGLUCONOKINASE_2-DEHYDRO-3-DEOXYGALACTONOKINASE"/>
    <property type="match status" value="1"/>
</dbReference>
<dbReference type="SUPFAM" id="SSF53613">
    <property type="entry name" value="Ribokinase-like"/>
    <property type="match status" value="1"/>
</dbReference>
<dbReference type="PANTHER" id="PTHR43320">
    <property type="entry name" value="SUGAR KINASE"/>
    <property type="match status" value="1"/>
</dbReference>
<organism evidence="4 5">
    <name type="scientific">Pseudolactococcus raffinolactis</name>
    <dbReference type="NCBI Taxonomy" id="1366"/>
    <lineage>
        <taxon>Bacteria</taxon>
        <taxon>Bacillati</taxon>
        <taxon>Bacillota</taxon>
        <taxon>Bacilli</taxon>
        <taxon>Lactobacillales</taxon>
        <taxon>Streptococcaceae</taxon>
        <taxon>Pseudolactococcus</taxon>
    </lineage>
</organism>
<dbReference type="Gene3D" id="3.40.1190.20">
    <property type="match status" value="1"/>
</dbReference>
<dbReference type="Pfam" id="PF00294">
    <property type="entry name" value="PfkB"/>
    <property type="match status" value="1"/>
</dbReference>
<keyword evidence="5" id="KW-1185">Reference proteome</keyword>
<evidence type="ECO:0000313" key="5">
    <source>
        <dbReference type="Proteomes" id="UP000501558"/>
    </source>
</evidence>
<dbReference type="CDD" id="cd01166">
    <property type="entry name" value="KdgK"/>
    <property type="match status" value="1"/>
</dbReference>
<dbReference type="Proteomes" id="UP000501558">
    <property type="component" value="Chromosome"/>
</dbReference>
<dbReference type="KEGG" id="lrn:CMV25_07845"/>
<evidence type="ECO:0000313" key="4">
    <source>
        <dbReference type="EMBL" id="QIW57918.1"/>
    </source>
</evidence>
<dbReference type="InterPro" id="IPR011611">
    <property type="entry name" value="PfkB_dom"/>
</dbReference>